<reference evidence="2" key="1">
    <citation type="submission" date="2012-12" db="EMBL/GenBank/DDBJ databases">
        <title>Genome Sequence of Photobacterium leiognathi lrivu.4.1.</title>
        <authorList>
            <person name="Urbanczyk H."/>
            <person name="Ogura Y."/>
            <person name="Hayashi T."/>
            <person name="Dunlap P.V."/>
        </authorList>
    </citation>
    <scope>NUCLEOTIDE SEQUENCE [LARGE SCALE GENOMIC DNA]</scope>
    <source>
        <strain evidence="2">lrivu.4.1</strain>
    </source>
</reference>
<dbReference type="HOGENOM" id="CLU_3102025_0_0_6"/>
<dbReference type="Proteomes" id="UP000030675">
    <property type="component" value="Unassembled WGS sequence"/>
</dbReference>
<accession>V5F9Y7</accession>
<gene>
    <name evidence="1" type="ORF">PLEI_4205</name>
</gene>
<organism evidence="1 2">
    <name type="scientific">Photobacterium leiognathi lrivu.4.1</name>
    <dbReference type="NCBI Taxonomy" id="1248232"/>
    <lineage>
        <taxon>Bacteria</taxon>
        <taxon>Pseudomonadati</taxon>
        <taxon>Pseudomonadota</taxon>
        <taxon>Gammaproteobacteria</taxon>
        <taxon>Vibrionales</taxon>
        <taxon>Vibrionaceae</taxon>
        <taxon>Photobacterium</taxon>
    </lineage>
</organism>
<name>V5F9Y7_PHOLE</name>
<protein>
    <submittedName>
        <fullName evidence="1">Uncharacterized protein</fullName>
    </submittedName>
</protein>
<evidence type="ECO:0000313" key="1">
    <source>
        <dbReference type="EMBL" id="GAD32529.1"/>
    </source>
</evidence>
<proteinExistence type="predicted"/>
<evidence type="ECO:0000313" key="2">
    <source>
        <dbReference type="Proteomes" id="UP000030675"/>
    </source>
</evidence>
<sequence>MSSLYGVNISKYMHETVCKTSLLVMYRVVNSNMLLAKADCFNRQLNAVFYF</sequence>
<dbReference type="EMBL" id="DF196823">
    <property type="protein sequence ID" value="GAD32529.1"/>
    <property type="molecule type" value="Genomic_DNA"/>
</dbReference>
<dbReference type="AlphaFoldDB" id="V5F9Y7"/>